<dbReference type="InterPro" id="IPR032466">
    <property type="entry name" value="Metal_Hydrolase"/>
</dbReference>
<evidence type="ECO:0000313" key="1">
    <source>
        <dbReference type="EMBL" id="CUN23197.1"/>
    </source>
</evidence>
<dbReference type="RefSeq" id="WP_055290900.1">
    <property type="nucleotide sequence ID" value="NZ_CP173382.1"/>
</dbReference>
<dbReference type="STRING" id="39490.ERS852448_02621"/>
<organism evidence="1 2">
    <name type="scientific">Eubacterium ramulus</name>
    <dbReference type="NCBI Taxonomy" id="39490"/>
    <lineage>
        <taxon>Bacteria</taxon>
        <taxon>Bacillati</taxon>
        <taxon>Bacillota</taxon>
        <taxon>Clostridia</taxon>
        <taxon>Eubacteriales</taxon>
        <taxon>Eubacteriaceae</taxon>
        <taxon>Eubacterium</taxon>
    </lineage>
</organism>
<accession>A0A173VA94</accession>
<dbReference type="OrthoDB" id="9802809at2"/>
<reference evidence="1 2" key="1">
    <citation type="submission" date="2015-09" db="EMBL/GenBank/DDBJ databases">
        <authorList>
            <consortium name="Pathogen Informatics"/>
        </authorList>
    </citation>
    <scope>NUCLEOTIDE SEQUENCE [LARGE SCALE GENOMIC DNA]</scope>
    <source>
        <strain evidence="1 2">2789STDY5608891</strain>
    </source>
</reference>
<name>A0A173VA94_EUBRA</name>
<dbReference type="SUPFAM" id="SSF51556">
    <property type="entry name" value="Metallo-dependent hydrolases"/>
    <property type="match status" value="1"/>
</dbReference>
<dbReference type="AlphaFoldDB" id="A0A173VA94"/>
<evidence type="ECO:0000313" key="2">
    <source>
        <dbReference type="Proteomes" id="UP000095492"/>
    </source>
</evidence>
<dbReference type="Pfam" id="PF19799">
    <property type="entry name" value="DUF6282"/>
    <property type="match status" value="1"/>
</dbReference>
<dbReference type="GeneID" id="97392370"/>
<dbReference type="Proteomes" id="UP000095492">
    <property type="component" value="Unassembled WGS sequence"/>
</dbReference>
<dbReference type="InterPro" id="IPR046249">
    <property type="entry name" value="DUF6282"/>
</dbReference>
<evidence type="ECO:0008006" key="3">
    <source>
        <dbReference type="Google" id="ProtNLM"/>
    </source>
</evidence>
<proteinExistence type="predicted"/>
<gene>
    <name evidence="1" type="ORF">ERS852448_02621</name>
</gene>
<dbReference type="EMBL" id="CYYA01000023">
    <property type="protein sequence ID" value="CUN23197.1"/>
    <property type="molecule type" value="Genomic_DNA"/>
</dbReference>
<protein>
    <recommendedName>
        <fullName evidence="3">Cytosolic protein</fullName>
    </recommendedName>
</protein>
<sequence>MLDRSFLNGVYDLHIHTGPSVANRKLDAYEMMLEAVEAGYAGYVVKDHYMPSAHGCLMVEKHFARNGCRAFSSIVLNNSVGGFNLLALDTAYNMGTRMVYMPTVSTKLHIDDHKGRKFLGSGNMTTTDLEKPIYIIGKDGELLPEVIEVLKYIAEKGDLVLSTGHISWQETDVLLPKAFELGVKNIIVNHPGFTVNAPIEKVAEWAKMGAYIEMTACEFGMVLKDDDTFFNSLDLFQRYADAGVPFEQMFVSSDFGQKISPDPVAGLYKFLNLLQEKLGFTEEMLTSLAKTVPAKIMGIE</sequence>